<dbReference type="AlphaFoldDB" id="A0A0H3L774"/>
<evidence type="ECO:0000313" key="4">
    <source>
        <dbReference type="EMBL" id="BAK13788.1"/>
    </source>
</evidence>
<dbReference type="PATRIC" id="fig|932677.3.peg.4278"/>
<protein>
    <submittedName>
        <fullName evidence="4">Acetyltransferase GNAT family</fullName>
    </submittedName>
</protein>
<dbReference type="Proteomes" id="UP000006690">
    <property type="component" value="Chromosome"/>
</dbReference>
<proteinExistence type="predicted"/>
<dbReference type="KEGG" id="paj:PAJ_3709"/>
<dbReference type="InterPro" id="IPR016181">
    <property type="entry name" value="Acyl_CoA_acyltransferase"/>
</dbReference>
<reference evidence="5" key="1">
    <citation type="journal article" date="2012" name="Appl. Microbiol. Biotechnol.">
        <title>The complete genome sequence of Pantoea ananatis AJ13355, an organism with great biotechnological potential.</title>
        <authorList>
            <person name="Hara Y."/>
            <person name="Kadotani N."/>
            <person name="Izui H."/>
            <person name="Katashkina J.I."/>
            <person name="Kuvaeva T.M."/>
            <person name="Andreeva I.G."/>
            <person name="Golubeva L.I."/>
            <person name="Malko D.B."/>
            <person name="Makeev V.J."/>
            <person name="Mashko S.V."/>
            <person name="Kozlov Y.I."/>
        </authorList>
    </citation>
    <scope>NUCLEOTIDE SEQUENCE [LARGE SCALE GENOMIC DNA]</scope>
    <source>
        <strain evidence="5">AJ13355</strain>
    </source>
</reference>
<dbReference type="PANTHER" id="PTHR43420">
    <property type="entry name" value="ACETYLTRANSFERASE"/>
    <property type="match status" value="1"/>
</dbReference>
<dbReference type="Pfam" id="PF00583">
    <property type="entry name" value="Acetyltransf_1"/>
    <property type="match status" value="1"/>
</dbReference>
<name>A0A0H3L774_PANAA</name>
<evidence type="ECO:0000256" key="1">
    <source>
        <dbReference type="ARBA" id="ARBA00022679"/>
    </source>
</evidence>
<organism evidence="4 5">
    <name type="scientific">Pantoea ananatis (strain AJ13355)</name>
    <dbReference type="NCBI Taxonomy" id="932677"/>
    <lineage>
        <taxon>Bacteria</taxon>
        <taxon>Pseudomonadati</taxon>
        <taxon>Pseudomonadota</taxon>
        <taxon>Gammaproteobacteria</taxon>
        <taxon>Enterobacterales</taxon>
        <taxon>Erwiniaceae</taxon>
        <taxon>Pantoea</taxon>
    </lineage>
</organism>
<dbReference type="EMBL" id="AP012032">
    <property type="protein sequence ID" value="BAK13788.1"/>
    <property type="molecule type" value="Genomic_DNA"/>
</dbReference>
<dbReference type="SUPFAM" id="SSF55729">
    <property type="entry name" value="Acyl-CoA N-acyltransferases (Nat)"/>
    <property type="match status" value="1"/>
</dbReference>
<evidence type="ECO:0000259" key="3">
    <source>
        <dbReference type="PROSITE" id="PS51186"/>
    </source>
</evidence>
<dbReference type="GO" id="GO:0016747">
    <property type="term" value="F:acyltransferase activity, transferring groups other than amino-acyl groups"/>
    <property type="evidence" value="ECO:0007669"/>
    <property type="project" value="InterPro"/>
</dbReference>
<dbReference type="HOGENOM" id="CLU_121819_0_0_6"/>
<accession>A0A0H3L774</accession>
<feature type="domain" description="N-acetyltransferase" evidence="3">
    <location>
        <begin position="16"/>
        <end position="157"/>
    </location>
</feature>
<gene>
    <name evidence="4" type="ordered locus">PAJ_3709</name>
</gene>
<dbReference type="OrthoDB" id="7356080at2"/>
<evidence type="ECO:0000256" key="2">
    <source>
        <dbReference type="ARBA" id="ARBA00023315"/>
    </source>
</evidence>
<keyword evidence="2" id="KW-0012">Acyltransferase</keyword>
<dbReference type="RefSeq" id="WP_014595242.1">
    <property type="nucleotide sequence ID" value="NC_017531.2"/>
</dbReference>
<evidence type="ECO:0000313" key="5">
    <source>
        <dbReference type="Proteomes" id="UP000006690"/>
    </source>
</evidence>
<dbReference type="InterPro" id="IPR050680">
    <property type="entry name" value="YpeA/RimI_acetyltransf"/>
</dbReference>
<dbReference type="Gene3D" id="3.40.630.30">
    <property type="match status" value="1"/>
</dbReference>
<dbReference type="eggNOG" id="COG0456">
    <property type="taxonomic scope" value="Bacteria"/>
</dbReference>
<dbReference type="InterPro" id="IPR000182">
    <property type="entry name" value="GNAT_dom"/>
</dbReference>
<keyword evidence="1" id="KW-0808">Transferase</keyword>
<dbReference type="PROSITE" id="PS51186">
    <property type="entry name" value="GNAT"/>
    <property type="match status" value="1"/>
</dbReference>
<sequence>MCSNFTVMLYRTTMSLSFFKLEPRHLKEIYEIRFSVTENRLHAHQIHYLQREHALEDICQGGGWICQVGDDYAGYGLGIYAPEPLIGGLFVKPEYQKQGIGTHLLNAIVQWFSDRGAETIMLTTDPGSNAEGFYQANGWVAEGSDAFGQRVMRKRLPRG</sequence>
<dbReference type="CDD" id="cd04301">
    <property type="entry name" value="NAT_SF"/>
    <property type="match status" value="1"/>
</dbReference>